<gene>
    <name evidence="1" type="ORF">ElP_74870</name>
    <name evidence="2" type="ORF">ElP_75190</name>
</gene>
<reference evidence="2 3" key="1">
    <citation type="submission" date="2019-02" db="EMBL/GenBank/DDBJ databases">
        <title>Deep-cultivation of Planctomycetes and their phenomic and genomic characterization uncovers novel biology.</title>
        <authorList>
            <person name="Wiegand S."/>
            <person name="Jogler M."/>
            <person name="Boedeker C."/>
            <person name="Pinto D."/>
            <person name="Vollmers J."/>
            <person name="Rivas-Marin E."/>
            <person name="Kohn T."/>
            <person name="Peeters S.H."/>
            <person name="Heuer A."/>
            <person name="Rast P."/>
            <person name="Oberbeckmann S."/>
            <person name="Bunk B."/>
            <person name="Jeske O."/>
            <person name="Meyerdierks A."/>
            <person name="Storesund J.E."/>
            <person name="Kallscheuer N."/>
            <person name="Luecker S."/>
            <person name="Lage O.M."/>
            <person name="Pohl T."/>
            <person name="Merkel B.J."/>
            <person name="Hornburger P."/>
            <person name="Mueller R.-W."/>
            <person name="Bruemmer F."/>
            <person name="Labrenz M."/>
            <person name="Spormann A.M."/>
            <person name="Op den Camp H."/>
            <person name="Overmann J."/>
            <person name="Amann R."/>
            <person name="Jetten M.S.M."/>
            <person name="Mascher T."/>
            <person name="Medema M.H."/>
            <person name="Devos D.P."/>
            <person name="Kaster A.-K."/>
            <person name="Ovreas L."/>
            <person name="Rohde M."/>
            <person name="Galperin M.Y."/>
            <person name="Jogler C."/>
        </authorList>
    </citation>
    <scope>NUCLEOTIDE SEQUENCE [LARGE SCALE GENOMIC DNA]</scope>
    <source>
        <strain evidence="2 3">ElP</strain>
        <plasmid evidence="2">pElP_3</plasmid>
        <plasmid evidence="3">pelp_3</plasmid>
    </source>
</reference>
<protein>
    <recommendedName>
        <fullName evidence="4">PIN domain-containing protein</fullName>
    </recommendedName>
</protein>
<keyword evidence="2" id="KW-0614">Plasmid</keyword>
<dbReference type="KEGG" id="tpla:ElP_74870"/>
<sequence length="138" mass="15091">MFLDANVLFAAAWRPDAALRRLWGLEEIELLSSGYAADEARRNLEEPAQRGRLTRLLRRVRLVEAEHFTLPRGVRLPEKDVPVLLAAIDGGATHLLTGDREHFGAYYGQRVAGVLILPPAEYPPLGPSPGTETSPAGA</sequence>
<dbReference type="SUPFAM" id="SSF88723">
    <property type="entry name" value="PIN domain-like"/>
    <property type="match status" value="1"/>
</dbReference>
<dbReference type="EMBL" id="CP036429">
    <property type="protein sequence ID" value="QDV39548.1"/>
    <property type="molecule type" value="Genomic_DNA"/>
</dbReference>
<evidence type="ECO:0000313" key="1">
    <source>
        <dbReference type="EMBL" id="QDV39518.1"/>
    </source>
</evidence>
<dbReference type="Proteomes" id="UP000317835">
    <property type="component" value="Plasmid pElP_3"/>
</dbReference>
<accession>A0A518HFF6</accession>
<geneLocation type="plasmid" evidence="2">
    <name>pElP_3</name>
</geneLocation>
<dbReference type="KEGG" id="tpla:ElP_75190"/>
<proteinExistence type="predicted"/>
<geneLocation type="plasmid" evidence="3">
    <name>pelp_3</name>
</geneLocation>
<dbReference type="InterPro" id="IPR029060">
    <property type="entry name" value="PIN-like_dom_sf"/>
</dbReference>
<dbReference type="AlphaFoldDB" id="A0A518HFF6"/>
<organism evidence="2 3">
    <name type="scientific">Tautonia plasticadhaerens</name>
    <dbReference type="NCBI Taxonomy" id="2527974"/>
    <lineage>
        <taxon>Bacteria</taxon>
        <taxon>Pseudomonadati</taxon>
        <taxon>Planctomycetota</taxon>
        <taxon>Planctomycetia</taxon>
        <taxon>Isosphaerales</taxon>
        <taxon>Isosphaeraceae</taxon>
        <taxon>Tautonia</taxon>
    </lineage>
</organism>
<name>A0A518HFF6_9BACT</name>
<evidence type="ECO:0000313" key="3">
    <source>
        <dbReference type="Proteomes" id="UP000317835"/>
    </source>
</evidence>
<evidence type="ECO:0000313" key="2">
    <source>
        <dbReference type="EMBL" id="QDV39548.1"/>
    </source>
</evidence>
<evidence type="ECO:0008006" key="4">
    <source>
        <dbReference type="Google" id="ProtNLM"/>
    </source>
</evidence>
<dbReference type="EMBL" id="CP036429">
    <property type="protein sequence ID" value="QDV39518.1"/>
    <property type="molecule type" value="Genomic_DNA"/>
</dbReference>
<keyword evidence="3" id="KW-1185">Reference proteome</keyword>